<dbReference type="Proteomes" id="UP001632038">
    <property type="component" value="Unassembled WGS sequence"/>
</dbReference>
<gene>
    <name evidence="2" type="ORF">CASFOL_022273</name>
</gene>
<keyword evidence="1" id="KW-0812">Transmembrane</keyword>
<comment type="caution">
    <text evidence="2">The sequence shown here is derived from an EMBL/GenBank/DDBJ whole genome shotgun (WGS) entry which is preliminary data.</text>
</comment>
<protein>
    <submittedName>
        <fullName evidence="2">Uncharacterized protein</fullName>
    </submittedName>
</protein>
<evidence type="ECO:0000256" key="1">
    <source>
        <dbReference type="SAM" id="Phobius"/>
    </source>
</evidence>
<organism evidence="2 3">
    <name type="scientific">Castilleja foliolosa</name>
    <dbReference type="NCBI Taxonomy" id="1961234"/>
    <lineage>
        <taxon>Eukaryota</taxon>
        <taxon>Viridiplantae</taxon>
        <taxon>Streptophyta</taxon>
        <taxon>Embryophyta</taxon>
        <taxon>Tracheophyta</taxon>
        <taxon>Spermatophyta</taxon>
        <taxon>Magnoliopsida</taxon>
        <taxon>eudicotyledons</taxon>
        <taxon>Gunneridae</taxon>
        <taxon>Pentapetalae</taxon>
        <taxon>asterids</taxon>
        <taxon>lamiids</taxon>
        <taxon>Lamiales</taxon>
        <taxon>Orobanchaceae</taxon>
        <taxon>Pedicularideae</taxon>
        <taxon>Castillejinae</taxon>
        <taxon>Castilleja</taxon>
    </lineage>
</organism>
<proteinExistence type="predicted"/>
<dbReference type="EMBL" id="JAVIJP010000029">
    <property type="protein sequence ID" value="KAL3633511.1"/>
    <property type="molecule type" value="Genomic_DNA"/>
</dbReference>
<keyword evidence="1" id="KW-0472">Membrane</keyword>
<reference evidence="3" key="1">
    <citation type="journal article" date="2024" name="IScience">
        <title>Strigolactones Initiate the Formation of Haustorium-like Structures in Castilleja.</title>
        <authorList>
            <person name="Buerger M."/>
            <person name="Peterson D."/>
            <person name="Chory J."/>
        </authorList>
    </citation>
    <scope>NUCLEOTIDE SEQUENCE [LARGE SCALE GENOMIC DNA]</scope>
</reference>
<keyword evidence="3" id="KW-1185">Reference proteome</keyword>
<dbReference type="AlphaFoldDB" id="A0ABD3CW23"/>
<keyword evidence="1" id="KW-1133">Transmembrane helix</keyword>
<evidence type="ECO:0000313" key="3">
    <source>
        <dbReference type="Proteomes" id="UP001632038"/>
    </source>
</evidence>
<feature type="transmembrane region" description="Helical" evidence="1">
    <location>
        <begin position="55"/>
        <end position="76"/>
    </location>
</feature>
<name>A0ABD3CW23_9LAMI</name>
<accession>A0ABD3CW23</accession>
<sequence length="79" mass="8488">MDYQNKVYTEIRIGGSTINWDTVNQNMKQQLTNMVTTTLGCFSSVSVGAGPSPNYVGIMSLQGVVGIMSLISSVILNNV</sequence>
<evidence type="ECO:0000313" key="2">
    <source>
        <dbReference type="EMBL" id="KAL3633511.1"/>
    </source>
</evidence>